<accession>A0A6G4WX68</accession>
<keyword evidence="2" id="KW-1133">Transmembrane helix</keyword>
<reference evidence="3 4" key="1">
    <citation type="submission" date="2020-02" db="EMBL/GenBank/DDBJ databases">
        <title>Whole-genome analyses of novel actinobacteria.</title>
        <authorList>
            <person name="Sahin N."/>
            <person name="Tatar D."/>
        </authorList>
    </citation>
    <scope>NUCLEOTIDE SEQUENCE [LARGE SCALE GENOMIC DNA]</scope>
    <source>
        <strain evidence="3 4">SB3404</strain>
    </source>
</reference>
<dbReference type="AlphaFoldDB" id="A0A6G4WX68"/>
<feature type="transmembrane region" description="Helical" evidence="2">
    <location>
        <begin position="282"/>
        <end position="301"/>
    </location>
</feature>
<name>A0A6G4WX68_9ACTN</name>
<proteinExistence type="predicted"/>
<sequence length="324" mass="31991">MLTVIALVPLIVAFALWAFAWPSARTAPHDLPLGVAGPPAATEQVRAALEQRAGAFDLRTYANETEAREAIEKREVYGAVVAGPSGPELLTATAAGPVVAQLLEQATATMAPDGGKVPVDDVVAASPDDPRGAALSASVLPLALSGLAGGALVTLLRLRGTRAVGTLLATAALVGVVGAALAHSWLGVLTGNWWAEAAAIGLTSLAVGAAVAGLAALIGTPGIGLGALLIVLLGNPNSGVSSAPEMLPEPMGAIGQLLPPGAGGTLVRSVAFFDGHAVDTPVLVLTVWAVLGLLAVTVGGLRKESGDGPEAVRAGSSASALAGR</sequence>
<feature type="compositionally biased region" description="Low complexity" evidence="1">
    <location>
        <begin position="311"/>
        <end position="324"/>
    </location>
</feature>
<protein>
    <submittedName>
        <fullName evidence="3">ABC transporter permease</fullName>
    </submittedName>
</protein>
<keyword evidence="2" id="KW-0472">Membrane</keyword>
<evidence type="ECO:0000256" key="1">
    <source>
        <dbReference type="SAM" id="MobiDB-lite"/>
    </source>
</evidence>
<feature type="region of interest" description="Disordered" evidence="1">
    <location>
        <begin position="304"/>
        <end position="324"/>
    </location>
</feature>
<dbReference type="Proteomes" id="UP000477722">
    <property type="component" value="Unassembled WGS sequence"/>
</dbReference>
<comment type="caution">
    <text evidence="3">The sequence shown here is derived from an EMBL/GenBank/DDBJ whole genome shotgun (WGS) entry which is preliminary data.</text>
</comment>
<feature type="transmembrane region" description="Helical" evidence="2">
    <location>
        <begin position="133"/>
        <end position="156"/>
    </location>
</feature>
<organism evidence="3 4">
    <name type="scientific">Streptomyces boncukensis</name>
    <dbReference type="NCBI Taxonomy" id="2711219"/>
    <lineage>
        <taxon>Bacteria</taxon>
        <taxon>Bacillati</taxon>
        <taxon>Actinomycetota</taxon>
        <taxon>Actinomycetes</taxon>
        <taxon>Kitasatosporales</taxon>
        <taxon>Streptomycetaceae</taxon>
        <taxon>Streptomyces</taxon>
    </lineage>
</organism>
<evidence type="ECO:0000313" key="4">
    <source>
        <dbReference type="Proteomes" id="UP000477722"/>
    </source>
</evidence>
<dbReference type="EMBL" id="JAAKZZ010000147">
    <property type="protein sequence ID" value="NGO69876.1"/>
    <property type="molecule type" value="Genomic_DNA"/>
</dbReference>
<feature type="transmembrane region" description="Helical" evidence="2">
    <location>
        <begin position="163"/>
        <end position="186"/>
    </location>
</feature>
<keyword evidence="4" id="KW-1185">Reference proteome</keyword>
<evidence type="ECO:0000313" key="3">
    <source>
        <dbReference type="EMBL" id="NGO69876.1"/>
    </source>
</evidence>
<gene>
    <name evidence="3" type="ORF">G5C65_16225</name>
</gene>
<evidence type="ECO:0000256" key="2">
    <source>
        <dbReference type="SAM" id="Phobius"/>
    </source>
</evidence>
<keyword evidence="2" id="KW-0812">Transmembrane</keyword>